<comment type="subcellular location">
    <subcellularLocation>
        <location evidence="1">Nucleus</location>
    </subcellularLocation>
</comment>
<dbReference type="InterPro" id="IPR036638">
    <property type="entry name" value="HLH_DNA-bd_sf"/>
</dbReference>
<evidence type="ECO:0000313" key="8">
    <source>
        <dbReference type="EMBL" id="PWN26102.1"/>
    </source>
</evidence>
<dbReference type="EMBL" id="KZ819673">
    <property type="protein sequence ID" value="PWN26102.1"/>
    <property type="molecule type" value="Genomic_DNA"/>
</dbReference>
<dbReference type="GO" id="GO:0000981">
    <property type="term" value="F:DNA-binding transcription factor activity, RNA polymerase II-specific"/>
    <property type="evidence" value="ECO:0007669"/>
    <property type="project" value="TreeGrafter"/>
</dbReference>
<feature type="compositionally biased region" description="Polar residues" evidence="6">
    <location>
        <begin position="155"/>
        <end position="197"/>
    </location>
</feature>
<feature type="compositionally biased region" description="Polar residues" evidence="6">
    <location>
        <begin position="399"/>
        <end position="413"/>
    </location>
</feature>
<keyword evidence="4" id="KW-0804">Transcription</keyword>
<evidence type="ECO:0000256" key="6">
    <source>
        <dbReference type="SAM" id="MobiDB-lite"/>
    </source>
</evidence>
<keyword evidence="5" id="KW-0539">Nucleus</keyword>
<keyword evidence="9" id="KW-1185">Reference proteome</keyword>
<dbReference type="GeneID" id="37031526"/>
<dbReference type="Proteomes" id="UP000245884">
    <property type="component" value="Unassembled WGS sequence"/>
</dbReference>
<sequence length="747" mass="76866">MSFGGGTSMATTDAPLVSPTPTATTGAPSSSTSHAPMMATSSSHHSSHNSGHPPPPAPPTDNPLFSSDEARFMTDSFASAFSFDPFQHGAPGFKVPAVLPPGLIQSLTAPNNSMANSMRSGSGAGPSLPPWDPSVHFSPSSGSSALRSGNNNGGPSRSRQQSWAPGQTPHSMQPTSHNAVSADTSFNDFVRRNSASIAQPGYQIPQRQQQTAYHGTAQNAASSWGWGQTASGSQADPASQARPAGGGAYGQSREWQMQQLQALQAERRRYMESLPTAEASSSSSSSGGGGGGGAYASPHSSASPMGAAQTGPSLSSLGLSFPSSHDFPAASPPEGVAHGNGQQSAHQPPTIPGHIAAAWGPDGDSEMADQTQQASGSRSSSKTGRRTGDAASAPGPDSTADSALTRSDSSSNLYRPWPKAPSPSKTSESYPPLKLNLSRVDRKGVAPHVVEAFFGRDEAEERKLFQPHLVDLKERRKEERAKKAELLEEKKKKASQKRGGDAEDDAEAGGKKASSSPDPAAGGGEKGKKAPHVLLTEAEKKANHIASEQKRRANIRKGYEMLCAGVPALREALEKEGSGGAGGTGDNGTADADASYDVGGERIDGRAGPRSEAVVLGKSVEHLRQLLEEHRDLCSRRDHARAKLARNKLGVDVVVANGDEDDDDVAGAEAASSTMGTTKKGKAGGAAKGKAGKAANSTVDGATAPSSKKAAAAAAGGNKKAASKANKAAEDTTKVKEEQSVDGMQED</sequence>
<dbReference type="InterPro" id="IPR011598">
    <property type="entry name" value="bHLH_dom"/>
</dbReference>
<keyword evidence="3" id="KW-0238">DNA-binding</keyword>
<reference evidence="8 9" key="1">
    <citation type="journal article" date="2018" name="Mol. Biol. Evol.">
        <title>Broad Genomic Sampling Reveals a Smut Pathogenic Ancestry of the Fungal Clade Ustilaginomycotina.</title>
        <authorList>
            <person name="Kijpornyongpan T."/>
            <person name="Mondo S.J."/>
            <person name="Barry K."/>
            <person name="Sandor L."/>
            <person name="Lee J."/>
            <person name="Lipzen A."/>
            <person name="Pangilinan J."/>
            <person name="LaButti K."/>
            <person name="Hainaut M."/>
            <person name="Henrissat B."/>
            <person name="Grigoriev I.V."/>
            <person name="Spatafora J.W."/>
            <person name="Aime M.C."/>
        </authorList>
    </citation>
    <scope>NUCLEOTIDE SEQUENCE [LARGE SCALE GENOMIC DNA]</scope>
    <source>
        <strain evidence="8 9">MCA 5214</strain>
    </source>
</reference>
<dbReference type="PANTHER" id="PTHR15741">
    <property type="entry name" value="BASIC HELIX-LOOP-HELIX ZIP TRANSCRIPTION FACTOR"/>
    <property type="match status" value="1"/>
</dbReference>
<evidence type="ECO:0000256" key="2">
    <source>
        <dbReference type="ARBA" id="ARBA00023015"/>
    </source>
</evidence>
<dbReference type="GO" id="GO:0000978">
    <property type="term" value="F:RNA polymerase II cis-regulatory region sequence-specific DNA binding"/>
    <property type="evidence" value="ECO:0007669"/>
    <property type="project" value="TreeGrafter"/>
</dbReference>
<dbReference type="Gene3D" id="4.10.280.10">
    <property type="entry name" value="Helix-loop-helix DNA-binding domain"/>
    <property type="match status" value="1"/>
</dbReference>
<dbReference type="PROSITE" id="PS50888">
    <property type="entry name" value="BHLH"/>
    <property type="match status" value="1"/>
</dbReference>
<dbReference type="GO" id="GO:0046983">
    <property type="term" value="F:protein dimerization activity"/>
    <property type="evidence" value="ECO:0007669"/>
    <property type="project" value="InterPro"/>
</dbReference>
<dbReference type="GO" id="GO:0005634">
    <property type="term" value="C:nucleus"/>
    <property type="evidence" value="ECO:0007669"/>
    <property type="project" value="UniProtKB-SubCell"/>
</dbReference>
<feature type="region of interest" description="Disordered" evidence="6">
    <location>
        <begin position="574"/>
        <end position="610"/>
    </location>
</feature>
<gene>
    <name evidence="8" type="ORF">BDZ90DRAFT_58754</name>
</gene>
<feature type="compositionally biased region" description="Basic and acidic residues" evidence="6">
    <location>
        <begin position="454"/>
        <end position="491"/>
    </location>
</feature>
<evidence type="ECO:0000259" key="7">
    <source>
        <dbReference type="PROSITE" id="PS50888"/>
    </source>
</evidence>
<dbReference type="RefSeq" id="XP_025360714.1">
    <property type="nucleotide sequence ID" value="XM_025509703.1"/>
</dbReference>
<feature type="compositionally biased region" description="Low complexity" evidence="6">
    <location>
        <begin position="199"/>
        <end position="210"/>
    </location>
</feature>
<feature type="domain" description="BHLH" evidence="7">
    <location>
        <begin position="539"/>
        <end position="626"/>
    </location>
</feature>
<evidence type="ECO:0000313" key="9">
    <source>
        <dbReference type="Proteomes" id="UP000245884"/>
    </source>
</evidence>
<name>A0A316ULD4_9BASI</name>
<dbReference type="SUPFAM" id="SSF47459">
    <property type="entry name" value="HLH, helix-loop-helix DNA-binding domain"/>
    <property type="match status" value="1"/>
</dbReference>
<feature type="compositionally biased region" description="Low complexity" evidence="6">
    <location>
        <begin position="707"/>
        <end position="726"/>
    </location>
</feature>
<evidence type="ECO:0000256" key="1">
    <source>
        <dbReference type="ARBA" id="ARBA00004123"/>
    </source>
</evidence>
<feature type="compositionally biased region" description="Low complexity" evidence="6">
    <location>
        <begin position="134"/>
        <end position="154"/>
    </location>
</feature>
<dbReference type="STRING" id="1569628.A0A316ULD4"/>
<keyword evidence="2" id="KW-0805">Transcription regulation</keyword>
<feature type="region of interest" description="Disordered" evidence="6">
    <location>
        <begin position="1"/>
        <end position="70"/>
    </location>
</feature>
<organism evidence="8 9">
    <name type="scientific">Jaminaea rosea</name>
    <dbReference type="NCBI Taxonomy" id="1569628"/>
    <lineage>
        <taxon>Eukaryota</taxon>
        <taxon>Fungi</taxon>
        <taxon>Dikarya</taxon>
        <taxon>Basidiomycota</taxon>
        <taxon>Ustilaginomycotina</taxon>
        <taxon>Exobasidiomycetes</taxon>
        <taxon>Microstromatales</taxon>
        <taxon>Microstromatales incertae sedis</taxon>
        <taxon>Jaminaea</taxon>
    </lineage>
</organism>
<feature type="compositionally biased region" description="Polar residues" evidence="6">
    <location>
        <begin position="211"/>
        <end position="237"/>
    </location>
</feature>
<feature type="compositionally biased region" description="Basic and acidic residues" evidence="6">
    <location>
        <begin position="727"/>
        <end position="739"/>
    </location>
</feature>
<evidence type="ECO:0000256" key="5">
    <source>
        <dbReference type="ARBA" id="ARBA00023242"/>
    </source>
</evidence>
<accession>A0A316ULD4</accession>
<feature type="compositionally biased region" description="Polar residues" evidence="6">
    <location>
        <begin position="105"/>
        <end position="120"/>
    </location>
</feature>
<protein>
    <recommendedName>
        <fullName evidence="7">BHLH domain-containing protein</fullName>
    </recommendedName>
</protein>
<dbReference type="PANTHER" id="PTHR15741:SF27">
    <property type="entry name" value="TRANSCRIPTION FACTOR AP-4"/>
    <property type="match status" value="1"/>
</dbReference>
<feature type="compositionally biased region" description="Low complexity" evidence="6">
    <location>
        <begin position="19"/>
        <end position="51"/>
    </location>
</feature>
<feature type="region of interest" description="Disordered" evidence="6">
    <location>
        <begin position="657"/>
        <end position="747"/>
    </location>
</feature>
<feature type="compositionally biased region" description="Pro residues" evidence="6">
    <location>
        <begin position="52"/>
        <end position="61"/>
    </location>
</feature>
<dbReference type="OrthoDB" id="5778525at2759"/>
<feature type="compositionally biased region" description="Polar residues" evidence="6">
    <location>
        <begin position="696"/>
        <end position="706"/>
    </location>
</feature>
<feature type="compositionally biased region" description="Basic and acidic residues" evidence="6">
    <location>
        <begin position="599"/>
        <end position="609"/>
    </location>
</feature>
<evidence type="ECO:0000256" key="3">
    <source>
        <dbReference type="ARBA" id="ARBA00023125"/>
    </source>
</evidence>
<feature type="compositionally biased region" description="Low complexity" evidence="6">
    <location>
        <begin position="370"/>
        <end position="382"/>
    </location>
</feature>
<feature type="compositionally biased region" description="Low complexity" evidence="6">
    <location>
        <begin position="253"/>
        <end position="264"/>
    </location>
</feature>
<dbReference type="InterPro" id="IPR052207">
    <property type="entry name" value="Max-like/E-box_TFs"/>
</dbReference>
<feature type="compositionally biased region" description="Low complexity" evidence="6">
    <location>
        <begin position="311"/>
        <end position="324"/>
    </location>
</feature>
<dbReference type="AlphaFoldDB" id="A0A316ULD4"/>
<feature type="region of interest" description="Disordered" evidence="6">
    <location>
        <begin position="103"/>
        <end position="530"/>
    </location>
</feature>
<proteinExistence type="predicted"/>
<evidence type="ECO:0000256" key="4">
    <source>
        <dbReference type="ARBA" id="ARBA00023163"/>
    </source>
</evidence>